<dbReference type="OrthoDB" id="286727at2"/>
<dbReference type="Proteomes" id="UP000318017">
    <property type="component" value="Chromosome"/>
</dbReference>
<evidence type="ECO:0000313" key="2">
    <source>
        <dbReference type="Proteomes" id="UP000318017"/>
    </source>
</evidence>
<dbReference type="AlphaFoldDB" id="A0A518GE33"/>
<reference evidence="1 2" key="1">
    <citation type="submission" date="2019-02" db="EMBL/GenBank/DDBJ databases">
        <title>Deep-cultivation of Planctomycetes and their phenomic and genomic characterization uncovers novel biology.</title>
        <authorList>
            <person name="Wiegand S."/>
            <person name="Jogler M."/>
            <person name="Boedeker C."/>
            <person name="Pinto D."/>
            <person name="Vollmers J."/>
            <person name="Rivas-Marin E."/>
            <person name="Kohn T."/>
            <person name="Peeters S.H."/>
            <person name="Heuer A."/>
            <person name="Rast P."/>
            <person name="Oberbeckmann S."/>
            <person name="Bunk B."/>
            <person name="Jeske O."/>
            <person name="Meyerdierks A."/>
            <person name="Storesund J.E."/>
            <person name="Kallscheuer N."/>
            <person name="Luecker S."/>
            <person name="Lage O.M."/>
            <person name="Pohl T."/>
            <person name="Merkel B.J."/>
            <person name="Hornburger P."/>
            <person name="Mueller R.-W."/>
            <person name="Bruemmer F."/>
            <person name="Labrenz M."/>
            <person name="Spormann A.M."/>
            <person name="Op den Camp H."/>
            <person name="Overmann J."/>
            <person name="Amann R."/>
            <person name="Jetten M.S.M."/>
            <person name="Mascher T."/>
            <person name="Medema M.H."/>
            <person name="Devos D.P."/>
            <person name="Kaster A.-K."/>
            <person name="Ovreas L."/>
            <person name="Rohde M."/>
            <person name="Galperin M.Y."/>
            <person name="Jogler C."/>
        </authorList>
    </citation>
    <scope>NUCLEOTIDE SEQUENCE [LARGE SCALE GENOMIC DNA]</scope>
    <source>
        <strain evidence="1 2">Q31a</strain>
    </source>
</reference>
<name>A0A518GE33_9BACT</name>
<gene>
    <name evidence="1" type="ORF">Q31a_52400</name>
</gene>
<sequence length="138" mass="14623">MKRFFSIALVGLVTCLPGCGNDGPELAYVTGVVTYQGKPIEGGSLEFVPQAGGRPSMAITNADGEYSVLYLKGKPGALLGKHKIRFQMSNSPGVVAEEDQFKPPAARKQVPKNVALMPNEVEVASGENAIDFELAKAK</sequence>
<organism evidence="1 2">
    <name type="scientific">Aureliella helgolandensis</name>
    <dbReference type="NCBI Taxonomy" id="2527968"/>
    <lineage>
        <taxon>Bacteria</taxon>
        <taxon>Pseudomonadati</taxon>
        <taxon>Planctomycetota</taxon>
        <taxon>Planctomycetia</taxon>
        <taxon>Pirellulales</taxon>
        <taxon>Pirellulaceae</taxon>
        <taxon>Aureliella</taxon>
    </lineage>
</organism>
<evidence type="ECO:0008006" key="3">
    <source>
        <dbReference type="Google" id="ProtNLM"/>
    </source>
</evidence>
<dbReference type="EMBL" id="CP036298">
    <property type="protein sequence ID" value="QDV26861.1"/>
    <property type="molecule type" value="Genomic_DNA"/>
</dbReference>
<proteinExistence type="predicted"/>
<keyword evidence="2" id="KW-1185">Reference proteome</keyword>
<dbReference type="RefSeq" id="WP_145083358.1">
    <property type="nucleotide sequence ID" value="NZ_CP036298.1"/>
</dbReference>
<dbReference type="KEGG" id="ahel:Q31a_52400"/>
<accession>A0A518GE33</accession>
<evidence type="ECO:0000313" key="1">
    <source>
        <dbReference type="EMBL" id="QDV26861.1"/>
    </source>
</evidence>
<protein>
    <recommendedName>
        <fullName evidence="3">Carboxypeptidase regulatory-like domain-containing protein</fullName>
    </recommendedName>
</protein>